<keyword evidence="10" id="KW-1185">Reference proteome</keyword>
<dbReference type="Gene3D" id="3.40.50.300">
    <property type="entry name" value="P-loop containing nucleotide triphosphate hydrolases"/>
    <property type="match status" value="1"/>
</dbReference>
<dbReference type="GO" id="GO:0005737">
    <property type="term" value="C:cytoplasm"/>
    <property type="evidence" value="ECO:0007669"/>
    <property type="project" value="UniProtKB-SubCell"/>
</dbReference>
<dbReference type="Pfam" id="PF05625">
    <property type="entry name" value="PAXNEB"/>
    <property type="match status" value="1"/>
</dbReference>
<name>A0A8J5KTI9_ZINOF</name>
<evidence type="ECO:0000313" key="10">
    <source>
        <dbReference type="Proteomes" id="UP000734854"/>
    </source>
</evidence>
<dbReference type="AlphaFoldDB" id="A0A8J5KTI9"/>
<gene>
    <name evidence="9" type="ORF">ZIOFF_050261</name>
</gene>
<dbReference type="UniPathway" id="UPA00988"/>
<comment type="subcellular location">
    <subcellularLocation>
        <location evidence="2">Cytoplasm</location>
    </subcellularLocation>
    <subcellularLocation>
        <location evidence="1">Nucleus</location>
    </subcellularLocation>
</comment>
<dbReference type="GO" id="GO:0002098">
    <property type="term" value="P:tRNA wobble uridine modification"/>
    <property type="evidence" value="ECO:0007669"/>
    <property type="project" value="InterPro"/>
</dbReference>
<evidence type="ECO:0000256" key="4">
    <source>
        <dbReference type="ARBA" id="ARBA00007573"/>
    </source>
</evidence>
<keyword evidence="8" id="KW-0539">Nucleus</keyword>
<evidence type="ECO:0000256" key="2">
    <source>
        <dbReference type="ARBA" id="ARBA00004496"/>
    </source>
</evidence>
<proteinExistence type="inferred from homology"/>
<evidence type="ECO:0000313" key="9">
    <source>
        <dbReference type="EMBL" id="KAG6489003.1"/>
    </source>
</evidence>
<evidence type="ECO:0000256" key="7">
    <source>
        <dbReference type="ARBA" id="ARBA00022694"/>
    </source>
</evidence>
<dbReference type="GO" id="GO:0008023">
    <property type="term" value="C:transcription elongation factor complex"/>
    <property type="evidence" value="ECO:0007669"/>
    <property type="project" value="TreeGrafter"/>
</dbReference>
<evidence type="ECO:0000256" key="5">
    <source>
        <dbReference type="ARBA" id="ARBA00020265"/>
    </source>
</evidence>
<dbReference type="InterPro" id="IPR008728">
    <property type="entry name" value="Elongator_complex_protein_4"/>
</dbReference>
<dbReference type="CDD" id="cd19494">
    <property type="entry name" value="Elp4"/>
    <property type="match status" value="1"/>
</dbReference>
<dbReference type="EMBL" id="JACMSC010000014">
    <property type="protein sequence ID" value="KAG6489003.1"/>
    <property type="molecule type" value="Genomic_DNA"/>
</dbReference>
<sequence>MYTFTWLISGTQKQKLTVYQKTSKNVNLVFEIGSLVLHLSVFVHQLLEHEARGIRSPLHGGELHSLLPKLCRHRPPHTTAVSLATYPRAGGITRISIATPESHGFESNADPERPNLGALPLILKPPNRSPLYYIGRPVPSRSDAAIGELASPRVDAPNCTIYSKREMATAAGSPSCSPRTAAAAASSFSRTASSSMASHHVPSNPGVKIGPNGTAFVSSGIPDLDRILGGGFLLGSLVLVMEDADAPHHLLLLRNFMSQGVVLRQPVLFASPLGDPRAFLGTLPSPASPSKEQIKRTMAGGNDQQELEKGLRIAWQYKKYFGDQQSSSIHDRDAKQEFSNEFDLRKPLERRLVQYIETISLQDSPDIVVLRDRFSNFLSRLPRIYLTWSDGDNLSASRIAIQSFCAPQCGFSERDWDMVAFIRFLKSMVRTSNMVAVVTFPTSYLQPSFLKRCQHLADTLLSVRAIPGKQGFGEAPHRISGYAGAFARAQSCSDEYSGAHSARDIHICFKAAQAKISSLRAPKSSPCGNFKRDFIFIIGQLYWFITCFS</sequence>
<keyword evidence="6" id="KW-0963">Cytoplasm</keyword>
<dbReference type="PANTHER" id="PTHR12896">
    <property type="entry name" value="PAX6 NEIGHBOR PROTEIN PAXNEB"/>
    <property type="match status" value="1"/>
</dbReference>
<dbReference type="PANTHER" id="PTHR12896:SF1">
    <property type="entry name" value="ELONGATOR COMPLEX PROTEIN 4"/>
    <property type="match status" value="1"/>
</dbReference>
<evidence type="ECO:0000256" key="6">
    <source>
        <dbReference type="ARBA" id="ARBA00022490"/>
    </source>
</evidence>
<protein>
    <recommendedName>
        <fullName evidence="5">Elongator complex protein 4</fullName>
    </recommendedName>
</protein>
<accession>A0A8J5KTI9</accession>
<evidence type="ECO:0000256" key="1">
    <source>
        <dbReference type="ARBA" id="ARBA00004123"/>
    </source>
</evidence>
<comment type="pathway">
    <text evidence="3">tRNA modification; 5-methoxycarbonylmethyl-2-thiouridine-tRNA biosynthesis.</text>
</comment>
<evidence type="ECO:0000256" key="8">
    <source>
        <dbReference type="ARBA" id="ARBA00023242"/>
    </source>
</evidence>
<organism evidence="9 10">
    <name type="scientific">Zingiber officinale</name>
    <name type="common">Ginger</name>
    <name type="synonym">Amomum zingiber</name>
    <dbReference type="NCBI Taxonomy" id="94328"/>
    <lineage>
        <taxon>Eukaryota</taxon>
        <taxon>Viridiplantae</taxon>
        <taxon>Streptophyta</taxon>
        <taxon>Embryophyta</taxon>
        <taxon>Tracheophyta</taxon>
        <taxon>Spermatophyta</taxon>
        <taxon>Magnoliopsida</taxon>
        <taxon>Liliopsida</taxon>
        <taxon>Zingiberales</taxon>
        <taxon>Zingiberaceae</taxon>
        <taxon>Zingiber</taxon>
    </lineage>
</organism>
<dbReference type="Proteomes" id="UP000734854">
    <property type="component" value="Unassembled WGS sequence"/>
</dbReference>
<comment type="similarity">
    <text evidence="4">Belongs to the ELP4 family.</text>
</comment>
<comment type="caution">
    <text evidence="9">The sequence shown here is derived from an EMBL/GenBank/DDBJ whole genome shotgun (WGS) entry which is preliminary data.</text>
</comment>
<dbReference type="GO" id="GO:0033588">
    <property type="term" value="C:elongator holoenzyme complex"/>
    <property type="evidence" value="ECO:0007669"/>
    <property type="project" value="InterPro"/>
</dbReference>
<dbReference type="InterPro" id="IPR027417">
    <property type="entry name" value="P-loop_NTPase"/>
</dbReference>
<reference evidence="9 10" key="1">
    <citation type="submission" date="2020-08" db="EMBL/GenBank/DDBJ databases">
        <title>Plant Genome Project.</title>
        <authorList>
            <person name="Zhang R.-G."/>
        </authorList>
    </citation>
    <scope>NUCLEOTIDE SEQUENCE [LARGE SCALE GENOMIC DNA]</scope>
    <source>
        <tissue evidence="9">Rhizome</tissue>
    </source>
</reference>
<evidence type="ECO:0000256" key="3">
    <source>
        <dbReference type="ARBA" id="ARBA00005043"/>
    </source>
</evidence>
<keyword evidence="7" id="KW-0819">tRNA processing</keyword>